<organism evidence="2 3">
    <name type="scientific">Flexivirga aerilata</name>
    <dbReference type="NCBI Taxonomy" id="1656889"/>
    <lineage>
        <taxon>Bacteria</taxon>
        <taxon>Bacillati</taxon>
        <taxon>Actinomycetota</taxon>
        <taxon>Actinomycetes</taxon>
        <taxon>Micrococcales</taxon>
        <taxon>Dermacoccaceae</taxon>
        <taxon>Flexivirga</taxon>
    </lineage>
</organism>
<evidence type="ECO:0000313" key="3">
    <source>
        <dbReference type="Proteomes" id="UP000557772"/>
    </source>
</evidence>
<reference evidence="2 3" key="1">
    <citation type="submission" date="2020-05" db="EMBL/GenBank/DDBJ databases">
        <title>Flexivirga sp. ID2601S isolated from air conditioner.</title>
        <authorList>
            <person name="Kim D.H."/>
        </authorList>
    </citation>
    <scope>NUCLEOTIDE SEQUENCE [LARGE SCALE GENOMIC DNA]</scope>
    <source>
        <strain evidence="2 3">ID2601S</strain>
    </source>
</reference>
<evidence type="ECO:0000313" key="2">
    <source>
        <dbReference type="EMBL" id="NNG39609.1"/>
    </source>
</evidence>
<feature type="compositionally biased region" description="Basic and acidic residues" evidence="1">
    <location>
        <begin position="59"/>
        <end position="78"/>
    </location>
</feature>
<proteinExistence type="predicted"/>
<evidence type="ECO:0000256" key="1">
    <source>
        <dbReference type="SAM" id="MobiDB-lite"/>
    </source>
</evidence>
<comment type="caution">
    <text evidence="2">The sequence shown here is derived from an EMBL/GenBank/DDBJ whole genome shotgun (WGS) entry which is preliminary data.</text>
</comment>
<protein>
    <recommendedName>
        <fullName evidence="4">PucR family transcriptional regulator</fullName>
    </recommendedName>
</protein>
<dbReference type="Proteomes" id="UP000557772">
    <property type="component" value="Unassembled WGS sequence"/>
</dbReference>
<evidence type="ECO:0008006" key="4">
    <source>
        <dbReference type="Google" id="ProtNLM"/>
    </source>
</evidence>
<name>A0A849AGT4_9MICO</name>
<dbReference type="RefSeq" id="WP_171154501.1">
    <property type="nucleotide sequence ID" value="NZ_JABENB010000001.1"/>
</dbReference>
<dbReference type="Gene3D" id="1.10.10.2840">
    <property type="entry name" value="PucR C-terminal helix-turn-helix domain"/>
    <property type="match status" value="1"/>
</dbReference>
<dbReference type="EMBL" id="JABENB010000001">
    <property type="protein sequence ID" value="NNG39609.1"/>
    <property type="molecule type" value="Genomic_DNA"/>
</dbReference>
<dbReference type="InterPro" id="IPR042070">
    <property type="entry name" value="PucR_C-HTH_sf"/>
</dbReference>
<gene>
    <name evidence="2" type="ORF">HJ588_10040</name>
</gene>
<sequence>MGGPVQELVGRLTALDPDASETLKVVSYFDALAAAGVGVDGLLRGAAALSGVVAGAERHGRVTRRGPDGRDIGPEAEHSTQQATSVGSVWLERHGAPHANDAMIVERLAVSVDLVEARHRPVAHLETVIDADRSADERSTALAPLRLTPSSWMRLIATRPETQAPTGYSAVVPTRYGLIRATLQIADSPATVEPAGLGPWARADHAPESWAGAVVALGLADAADPVVDATDLGAMLTLAQAHDPEAPHPDVTALARLDPRSLQILRTLVEADSLRRAATTLGIHHSTLQARHEALTRSLGYDPRTAIGKIRFAAAAMLLRLNNFRDAHPAD</sequence>
<keyword evidence="3" id="KW-1185">Reference proteome</keyword>
<dbReference type="AlphaFoldDB" id="A0A849AGT4"/>
<accession>A0A849AGT4</accession>
<feature type="region of interest" description="Disordered" evidence="1">
    <location>
        <begin position="59"/>
        <end position="82"/>
    </location>
</feature>